<dbReference type="Proteomes" id="UP000179164">
    <property type="component" value="Unassembled WGS sequence"/>
</dbReference>
<sequence length="101" mass="10705">MSPRQSKPSQVADKTTTCPSCNANALVHVGNMTQSPAVPVTACIPELSGCGREFMGDTPSDDDAFARPVAEICARNGKDGHHGNFTPTAAGRRRGYQKIVF</sequence>
<dbReference type="EMBL" id="MHKE01000004">
    <property type="protein sequence ID" value="OGY84830.1"/>
    <property type="molecule type" value="Genomic_DNA"/>
</dbReference>
<proteinExistence type="predicted"/>
<protein>
    <submittedName>
        <fullName evidence="1">Uncharacterized protein</fullName>
    </submittedName>
</protein>
<organism evidence="1 2">
    <name type="scientific">Candidatus Kerfeldbacteria bacterium RIFCSPLOWO2_01_FULL_48_11</name>
    <dbReference type="NCBI Taxonomy" id="1798543"/>
    <lineage>
        <taxon>Bacteria</taxon>
        <taxon>Candidatus Kerfeldiibacteriota</taxon>
    </lineage>
</organism>
<gene>
    <name evidence="1" type="ORF">A2898_03900</name>
</gene>
<evidence type="ECO:0000313" key="2">
    <source>
        <dbReference type="Proteomes" id="UP000179164"/>
    </source>
</evidence>
<reference evidence="1 2" key="1">
    <citation type="journal article" date="2016" name="Nat. Commun.">
        <title>Thousands of microbial genomes shed light on interconnected biogeochemical processes in an aquifer system.</title>
        <authorList>
            <person name="Anantharaman K."/>
            <person name="Brown C.T."/>
            <person name="Hug L.A."/>
            <person name="Sharon I."/>
            <person name="Castelle C.J."/>
            <person name="Probst A.J."/>
            <person name="Thomas B.C."/>
            <person name="Singh A."/>
            <person name="Wilkins M.J."/>
            <person name="Karaoz U."/>
            <person name="Brodie E.L."/>
            <person name="Williams K.H."/>
            <person name="Hubbard S.S."/>
            <person name="Banfield J.F."/>
        </authorList>
    </citation>
    <scope>NUCLEOTIDE SEQUENCE [LARGE SCALE GENOMIC DNA]</scope>
</reference>
<dbReference type="AlphaFoldDB" id="A0A1G2B977"/>
<comment type="caution">
    <text evidence="1">The sequence shown here is derived from an EMBL/GenBank/DDBJ whole genome shotgun (WGS) entry which is preliminary data.</text>
</comment>
<name>A0A1G2B977_9BACT</name>
<evidence type="ECO:0000313" key="1">
    <source>
        <dbReference type="EMBL" id="OGY84830.1"/>
    </source>
</evidence>
<accession>A0A1G2B977</accession>